<reference evidence="2 3" key="1">
    <citation type="journal article" date="2015" name="Nature">
        <title>rRNA introns, odd ribosomes, and small enigmatic genomes across a large radiation of phyla.</title>
        <authorList>
            <person name="Brown C.T."/>
            <person name="Hug L.A."/>
            <person name="Thomas B.C."/>
            <person name="Sharon I."/>
            <person name="Castelle C.J."/>
            <person name="Singh A."/>
            <person name="Wilkins M.J."/>
            <person name="Williams K.H."/>
            <person name="Banfield J.F."/>
        </authorList>
    </citation>
    <scope>NUCLEOTIDE SEQUENCE [LARGE SCALE GENOMIC DNA]</scope>
</reference>
<evidence type="ECO:0000256" key="1">
    <source>
        <dbReference type="SAM" id="Phobius"/>
    </source>
</evidence>
<feature type="transmembrane region" description="Helical" evidence="1">
    <location>
        <begin position="118"/>
        <end position="136"/>
    </location>
</feature>
<keyword evidence="1" id="KW-0472">Membrane</keyword>
<keyword evidence="2" id="KW-0378">Hydrolase</keyword>
<evidence type="ECO:0000313" key="2">
    <source>
        <dbReference type="EMBL" id="AKM82303.1"/>
    </source>
</evidence>
<sequence>MFSYVVQLIIILAVFFVATKIDFGINHRSEKEKPSVGRLVYWIVIIFLVFTLLLTMSIYILTHHVSFLPSVLMVTNWLITYFLFKFGLTVLKPGWRPIVAILSASLILAMELRFPHHWLMINLSSAIMCAFFLVFFKRISFWQTIVIAIGCTAYDVWAVWGTQQMLTLSKYSQGLQTAISVPTGANSLFQLGAGDIIFPGLAVMMAINFARKVQKPLLAYAALTGYAIGYFLTVLAVIITGNPQPATIYLFPSIFALFLLAARRENVLRSIWP</sequence>
<name>A0A0G4B4H4_9BACT</name>
<dbReference type="EMBL" id="CP011213">
    <property type="protein sequence ID" value="AKM82303.1"/>
    <property type="molecule type" value="Genomic_DNA"/>
</dbReference>
<dbReference type="GO" id="GO:0042500">
    <property type="term" value="F:aspartic endopeptidase activity, intramembrane cleaving"/>
    <property type="evidence" value="ECO:0007669"/>
    <property type="project" value="InterPro"/>
</dbReference>
<dbReference type="GO" id="GO:0016020">
    <property type="term" value="C:membrane"/>
    <property type="evidence" value="ECO:0007669"/>
    <property type="project" value="InterPro"/>
</dbReference>
<evidence type="ECO:0000313" key="3">
    <source>
        <dbReference type="Proteomes" id="UP000035648"/>
    </source>
</evidence>
<feature type="transmembrane region" description="Helical" evidence="1">
    <location>
        <begin position="246"/>
        <end position="262"/>
    </location>
</feature>
<dbReference type="KEGG" id="bbgw:UT28_C0001G0498"/>
<feature type="transmembrane region" description="Helical" evidence="1">
    <location>
        <begin position="95"/>
        <end position="112"/>
    </location>
</feature>
<feature type="transmembrane region" description="Helical" evidence="1">
    <location>
        <begin position="141"/>
        <end position="160"/>
    </location>
</feature>
<dbReference type="PANTHER" id="PTHR12174">
    <property type="entry name" value="SIGNAL PEPTIDE PEPTIDASE"/>
    <property type="match status" value="1"/>
</dbReference>
<accession>A0A0G4B4H4</accession>
<keyword evidence="1" id="KW-0812">Transmembrane</keyword>
<feature type="transmembrane region" description="Helical" evidence="1">
    <location>
        <begin position="39"/>
        <end position="61"/>
    </location>
</feature>
<organism evidence="2 3">
    <name type="scientific">Berkelbacteria bacterium GW2011_GWE1_39_12</name>
    <dbReference type="NCBI Taxonomy" id="1618337"/>
    <lineage>
        <taxon>Bacteria</taxon>
        <taxon>Candidatus Berkelbacteria</taxon>
    </lineage>
</organism>
<feature type="transmembrane region" description="Helical" evidence="1">
    <location>
        <begin position="6"/>
        <end position="27"/>
    </location>
</feature>
<proteinExistence type="predicted"/>
<protein>
    <submittedName>
        <fullName evidence="2">Signal peptide peptidase-like 2A-like, signal peptide peptidase-like protein 2A</fullName>
        <ecNumber evidence="2">3.4.23.-</ecNumber>
    </submittedName>
</protein>
<dbReference type="Proteomes" id="UP000035648">
    <property type="component" value="Chromosome"/>
</dbReference>
<dbReference type="PANTHER" id="PTHR12174:SF103">
    <property type="entry name" value="INTRAMEMBRANE PROTEASE (IMPAS) FAMILY"/>
    <property type="match status" value="1"/>
</dbReference>
<keyword evidence="1" id="KW-1133">Transmembrane helix</keyword>
<gene>
    <name evidence="2" type="ORF">UT28_C0001G0498</name>
</gene>
<dbReference type="STRING" id="1618337.UT28_C0001G0498"/>
<feature type="transmembrane region" description="Helical" evidence="1">
    <location>
        <begin position="67"/>
        <end position="88"/>
    </location>
</feature>
<dbReference type="Pfam" id="PF04258">
    <property type="entry name" value="Peptidase_A22B"/>
    <property type="match status" value="1"/>
</dbReference>
<dbReference type="AlphaFoldDB" id="A0A0G4B4H4"/>
<dbReference type="InterPro" id="IPR007369">
    <property type="entry name" value="Peptidase_A22B_SPP"/>
</dbReference>
<feature type="transmembrane region" description="Helical" evidence="1">
    <location>
        <begin position="188"/>
        <end position="210"/>
    </location>
</feature>
<feature type="transmembrane region" description="Helical" evidence="1">
    <location>
        <begin position="217"/>
        <end position="240"/>
    </location>
</feature>
<dbReference type="EC" id="3.4.23.-" evidence="2"/>